<gene>
    <name evidence="1" type="primary">csy2</name>
    <name evidence="2" type="ORF">SAMN05216575_10232</name>
    <name evidence="1" type="ORF">SIM71_14885</name>
</gene>
<reference evidence="1 4" key="2">
    <citation type="submission" date="2023-11" db="EMBL/GenBank/DDBJ databases">
        <title>MicrobeMod: A computational toolkit for identifying prokaryotic methylation and restriction-modification with nanopore sequencing.</title>
        <authorList>
            <person name="Crits-Christoph A."/>
            <person name="Kang S.C."/>
            <person name="Lee H."/>
            <person name="Ostrov N."/>
        </authorList>
    </citation>
    <scope>NUCLEOTIDE SEQUENCE [LARGE SCALE GENOMIC DNA]</scope>
    <source>
        <strain evidence="1 4">ATCC BAA-571</strain>
    </source>
</reference>
<dbReference type="CDD" id="cd09736">
    <property type="entry name" value="Csy2_I-F"/>
    <property type="match status" value="1"/>
</dbReference>
<evidence type="ECO:0000313" key="2">
    <source>
        <dbReference type="EMBL" id="SDE18232.1"/>
    </source>
</evidence>
<dbReference type="EMBL" id="FNAE01000002">
    <property type="protein sequence ID" value="SDE18232.1"/>
    <property type="molecule type" value="Genomic_DNA"/>
</dbReference>
<dbReference type="Proteomes" id="UP000182413">
    <property type="component" value="Unassembled WGS sequence"/>
</dbReference>
<dbReference type="EMBL" id="JAWXXP010000001">
    <property type="protein sequence ID" value="MDX5993356.1"/>
    <property type="molecule type" value="Genomic_DNA"/>
</dbReference>
<reference evidence="2 3" key="1">
    <citation type="submission" date="2016-10" db="EMBL/GenBank/DDBJ databases">
        <authorList>
            <person name="de Groot N.N."/>
        </authorList>
    </citation>
    <scope>NUCLEOTIDE SEQUENCE [LARGE SCALE GENOMIC DNA]</scope>
    <source>
        <strain evidence="2 3">JCM 10630</strain>
    </source>
</reference>
<dbReference type="InterPro" id="IPR013398">
    <property type="entry name" value="CRISPR-assoc_prot_Csy2"/>
</dbReference>
<name>A0A1G7AU32_9GAMM</name>
<dbReference type="Proteomes" id="UP001278050">
    <property type="component" value="Unassembled WGS sequence"/>
</dbReference>
<proteinExistence type="predicted"/>
<protein>
    <submittedName>
        <fullName evidence="1 2">CRISPR-associated protein Csy2</fullName>
    </submittedName>
</protein>
<evidence type="ECO:0000313" key="1">
    <source>
        <dbReference type="EMBL" id="MDX5993356.1"/>
    </source>
</evidence>
<dbReference type="RefSeq" id="WP_074676883.1">
    <property type="nucleotide sequence ID" value="NZ_CBCSET010000003.1"/>
</dbReference>
<dbReference type="OrthoDB" id="1550641at2"/>
<evidence type="ECO:0000313" key="4">
    <source>
        <dbReference type="Proteomes" id="UP001278050"/>
    </source>
</evidence>
<dbReference type="AlphaFoldDB" id="A0A1G7AU32"/>
<keyword evidence="4" id="KW-1185">Reference proteome</keyword>
<organism evidence="2 3">
    <name type="scientific">Ectopseudomonas alcaliphila</name>
    <dbReference type="NCBI Taxonomy" id="101564"/>
    <lineage>
        <taxon>Bacteria</taxon>
        <taxon>Pseudomonadati</taxon>
        <taxon>Pseudomonadota</taxon>
        <taxon>Gammaproteobacteria</taxon>
        <taxon>Pseudomonadales</taxon>
        <taxon>Pseudomonadaceae</taxon>
        <taxon>Ectopseudomonas</taxon>
    </lineage>
</organism>
<evidence type="ECO:0000313" key="3">
    <source>
        <dbReference type="Proteomes" id="UP000182413"/>
    </source>
</evidence>
<sequence>MSELPASNGLLIVPHLRVQNANAISSPLTWGFPAISAFIGLMQAVERKFEGRFALMFDSVAVVCHNHEAQVTGGYQRAFRLTRNPVNERGETAAIVEEGRIHLDITLIFGISGYSEDGQDDPVQGDWQQRRQIASEIAELLGSMRIAGGSVFLDPQHKPVLEPLAQGEERSKQFRRLRRRWLPGFALVSRDDLLQAHLQHLRDENTNANLLDAWLDLSRLNLSAQETRPASETQPAKVEWRVQRVMPNGWLVPIPVGYGALGPLQAAGSVANARDGQTPLRFVESLYSIGQWLSPHRLRDVDDLLWYASADPEAGLYRCHNLYSQNLCTDDME</sequence>
<dbReference type="NCBIfam" id="TIGR02565">
    <property type="entry name" value="cas_Csy2"/>
    <property type="match status" value="1"/>
</dbReference>
<accession>A0A1G7AU32</accession>
<dbReference type="Pfam" id="PF09614">
    <property type="entry name" value="Cas_Csy2"/>
    <property type="match status" value="1"/>
</dbReference>